<organism evidence="1">
    <name type="scientific">marine sediment metagenome</name>
    <dbReference type="NCBI Taxonomy" id="412755"/>
    <lineage>
        <taxon>unclassified sequences</taxon>
        <taxon>metagenomes</taxon>
        <taxon>ecological metagenomes</taxon>
    </lineage>
</organism>
<feature type="non-terminal residue" evidence="1">
    <location>
        <position position="1"/>
    </location>
</feature>
<sequence length="32" mass="3691">NQNIGFKICCLEHLNFIHLNLPAPLDKTISQR</sequence>
<protein>
    <submittedName>
        <fullName evidence="1">Uncharacterized protein</fullName>
    </submittedName>
</protein>
<dbReference type="AlphaFoldDB" id="X1P5I6"/>
<proteinExistence type="predicted"/>
<accession>X1P5I6</accession>
<dbReference type="EMBL" id="BARV01040131">
    <property type="protein sequence ID" value="GAI51098.1"/>
    <property type="molecule type" value="Genomic_DNA"/>
</dbReference>
<gene>
    <name evidence="1" type="ORF">S06H3_61261</name>
</gene>
<comment type="caution">
    <text evidence="1">The sequence shown here is derived from an EMBL/GenBank/DDBJ whole genome shotgun (WGS) entry which is preliminary data.</text>
</comment>
<reference evidence="1" key="1">
    <citation type="journal article" date="2014" name="Front. Microbiol.">
        <title>High frequency of phylogenetically diverse reductive dehalogenase-homologous genes in deep subseafloor sedimentary metagenomes.</title>
        <authorList>
            <person name="Kawai M."/>
            <person name="Futagami T."/>
            <person name="Toyoda A."/>
            <person name="Takaki Y."/>
            <person name="Nishi S."/>
            <person name="Hori S."/>
            <person name="Arai W."/>
            <person name="Tsubouchi T."/>
            <person name="Morono Y."/>
            <person name="Uchiyama I."/>
            <person name="Ito T."/>
            <person name="Fujiyama A."/>
            <person name="Inagaki F."/>
            <person name="Takami H."/>
        </authorList>
    </citation>
    <scope>NUCLEOTIDE SEQUENCE</scope>
    <source>
        <strain evidence="1">Expedition CK06-06</strain>
    </source>
</reference>
<evidence type="ECO:0000313" key="1">
    <source>
        <dbReference type="EMBL" id="GAI51098.1"/>
    </source>
</evidence>
<name>X1P5I6_9ZZZZ</name>